<dbReference type="GO" id="GO:0005886">
    <property type="term" value="C:plasma membrane"/>
    <property type="evidence" value="ECO:0007669"/>
    <property type="project" value="UniProtKB-SubCell"/>
</dbReference>
<dbReference type="RefSeq" id="WP_253740133.1">
    <property type="nucleotide sequence ID" value="NZ_BAABKA010000013.1"/>
</dbReference>
<comment type="subcellular location">
    <subcellularLocation>
        <location evidence="1 7">Cell membrane</location>
        <topology evidence="1 7">Multi-pass membrane protein</topology>
    </subcellularLocation>
</comment>
<evidence type="ECO:0000256" key="5">
    <source>
        <dbReference type="ARBA" id="ARBA00022989"/>
    </source>
</evidence>
<keyword evidence="3" id="KW-1003">Cell membrane</keyword>
<dbReference type="Gene3D" id="1.10.3720.10">
    <property type="entry name" value="MetI-like"/>
    <property type="match status" value="1"/>
</dbReference>
<feature type="domain" description="ABC transmembrane type-1" evidence="8">
    <location>
        <begin position="80"/>
        <end position="296"/>
    </location>
</feature>
<dbReference type="PANTHER" id="PTHR30193:SF37">
    <property type="entry name" value="INNER MEMBRANE ABC TRANSPORTER PERMEASE PROTEIN YCJO"/>
    <property type="match status" value="1"/>
</dbReference>
<evidence type="ECO:0000259" key="8">
    <source>
        <dbReference type="PROSITE" id="PS50928"/>
    </source>
</evidence>
<evidence type="ECO:0000256" key="4">
    <source>
        <dbReference type="ARBA" id="ARBA00022692"/>
    </source>
</evidence>
<organism evidence="9 10">
    <name type="scientific">Nonomuraea thailandensis</name>
    <dbReference type="NCBI Taxonomy" id="1188745"/>
    <lineage>
        <taxon>Bacteria</taxon>
        <taxon>Bacillati</taxon>
        <taxon>Actinomycetota</taxon>
        <taxon>Actinomycetes</taxon>
        <taxon>Streptosporangiales</taxon>
        <taxon>Streptosporangiaceae</taxon>
        <taxon>Nonomuraea</taxon>
    </lineage>
</organism>
<evidence type="ECO:0000313" key="9">
    <source>
        <dbReference type="EMBL" id="MCP2353594.1"/>
    </source>
</evidence>
<feature type="transmembrane region" description="Helical" evidence="7">
    <location>
        <begin position="21"/>
        <end position="48"/>
    </location>
</feature>
<dbReference type="InterPro" id="IPR051393">
    <property type="entry name" value="ABC_transporter_permease"/>
</dbReference>
<protein>
    <submittedName>
        <fullName evidence="9">Raffinose/stachyose/melibiose transport system permease protein</fullName>
    </submittedName>
</protein>
<dbReference type="PROSITE" id="PS50928">
    <property type="entry name" value="ABC_TM1"/>
    <property type="match status" value="1"/>
</dbReference>
<dbReference type="InterPro" id="IPR035906">
    <property type="entry name" value="MetI-like_sf"/>
</dbReference>
<dbReference type="InterPro" id="IPR000515">
    <property type="entry name" value="MetI-like"/>
</dbReference>
<dbReference type="EMBL" id="JAMZEB010000001">
    <property type="protein sequence ID" value="MCP2353594.1"/>
    <property type="molecule type" value="Genomic_DNA"/>
</dbReference>
<sequence length="307" mass="34172">MAALTVRRSSTTRPLDLQRRRLTWLFVTPALLLYAVFLLVPTIASLWISLHAWDGLSEMTFKGLGNYLLLLEDRVFLTSSANTLILLLGGGLLVFVLSFALTMVLRDMAGRRFARAVLFFPNIVAPVVLSVLWGFLFQTDGLLNAALRGAGVDHPPNWLGDHLFLLIFAGLVWVNTGFYVTILMAGVDRIPRYFYEDCALNGATALERLRHVTIPLTWDVIATSAVIWTVGSLKIFEFIYAFGGTTNDLPPTAVWNSALFIYGQTFGGRVPQYAFGYAAASSVVTLLFIAVFVALLRRLTRRDRVQF</sequence>
<keyword evidence="6 7" id="KW-0472">Membrane</keyword>
<evidence type="ECO:0000256" key="3">
    <source>
        <dbReference type="ARBA" id="ARBA00022475"/>
    </source>
</evidence>
<dbReference type="PANTHER" id="PTHR30193">
    <property type="entry name" value="ABC TRANSPORTER PERMEASE PROTEIN"/>
    <property type="match status" value="1"/>
</dbReference>
<name>A0A9X2G6Q8_9ACTN</name>
<feature type="transmembrane region" description="Helical" evidence="7">
    <location>
        <begin position="117"/>
        <end position="137"/>
    </location>
</feature>
<evidence type="ECO:0000256" key="1">
    <source>
        <dbReference type="ARBA" id="ARBA00004651"/>
    </source>
</evidence>
<evidence type="ECO:0000256" key="6">
    <source>
        <dbReference type="ARBA" id="ARBA00023136"/>
    </source>
</evidence>
<evidence type="ECO:0000256" key="2">
    <source>
        <dbReference type="ARBA" id="ARBA00022448"/>
    </source>
</evidence>
<evidence type="ECO:0000256" key="7">
    <source>
        <dbReference type="RuleBase" id="RU363032"/>
    </source>
</evidence>
<evidence type="ECO:0000313" key="10">
    <source>
        <dbReference type="Proteomes" id="UP001139648"/>
    </source>
</evidence>
<feature type="transmembrane region" description="Helical" evidence="7">
    <location>
        <begin position="216"/>
        <end position="242"/>
    </location>
</feature>
<proteinExistence type="inferred from homology"/>
<dbReference type="SUPFAM" id="SSF161098">
    <property type="entry name" value="MetI-like"/>
    <property type="match status" value="1"/>
</dbReference>
<dbReference type="Proteomes" id="UP001139648">
    <property type="component" value="Unassembled WGS sequence"/>
</dbReference>
<dbReference type="AlphaFoldDB" id="A0A9X2G6Q8"/>
<dbReference type="GO" id="GO:0055085">
    <property type="term" value="P:transmembrane transport"/>
    <property type="evidence" value="ECO:0007669"/>
    <property type="project" value="InterPro"/>
</dbReference>
<comment type="caution">
    <text evidence="9">The sequence shown here is derived from an EMBL/GenBank/DDBJ whole genome shotgun (WGS) entry which is preliminary data.</text>
</comment>
<feature type="transmembrane region" description="Helical" evidence="7">
    <location>
        <begin position="84"/>
        <end position="105"/>
    </location>
</feature>
<feature type="transmembrane region" description="Helical" evidence="7">
    <location>
        <begin position="163"/>
        <end position="185"/>
    </location>
</feature>
<reference evidence="9" key="1">
    <citation type="submission" date="2022-06" db="EMBL/GenBank/DDBJ databases">
        <title>Sequencing the genomes of 1000 actinobacteria strains.</title>
        <authorList>
            <person name="Klenk H.-P."/>
        </authorList>
    </citation>
    <scope>NUCLEOTIDE SEQUENCE</scope>
    <source>
        <strain evidence="9">DSM 46694</strain>
    </source>
</reference>
<accession>A0A9X2G6Q8</accession>
<gene>
    <name evidence="9" type="ORF">HD597_000614</name>
</gene>
<dbReference type="Pfam" id="PF00528">
    <property type="entry name" value="BPD_transp_1"/>
    <property type="match status" value="1"/>
</dbReference>
<comment type="similarity">
    <text evidence="7">Belongs to the binding-protein-dependent transport system permease family.</text>
</comment>
<keyword evidence="2 7" id="KW-0813">Transport</keyword>
<feature type="transmembrane region" description="Helical" evidence="7">
    <location>
        <begin position="274"/>
        <end position="296"/>
    </location>
</feature>
<keyword evidence="10" id="KW-1185">Reference proteome</keyword>
<keyword evidence="4 7" id="KW-0812">Transmembrane</keyword>
<keyword evidence="5 7" id="KW-1133">Transmembrane helix</keyword>